<evidence type="ECO:0000256" key="3">
    <source>
        <dbReference type="ARBA" id="ARBA00022519"/>
    </source>
</evidence>
<evidence type="ECO:0000256" key="2">
    <source>
        <dbReference type="ARBA" id="ARBA00022475"/>
    </source>
</evidence>
<dbReference type="InterPro" id="IPR004681">
    <property type="entry name" value="TRAP_DctM"/>
</dbReference>
<evidence type="ECO:0000256" key="7">
    <source>
        <dbReference type="RuleBase" id="RU369079"/>
    </source>
</evidence>
<keyword evidence="11" id="KW-1185">Reference proteome</keyword>
<evidence type="ECO:0000256" key="8">
    <source>
        <dbReference type="SAM" id="Phobius"/>
    </source>
</evidence>
<dbReference type="OrthoDB" id="7339120at2"/>
<dbReference type="GO" id="GO:0022857">
    <property type="term" value="F:transmembrane transporter activity"/>
    <property type="evidence" value="ECO:0007669"/>
    <property type="project" value="UniProtKB-UniRule"/>
</dbReference>
<comment type="function">
    <text evidence="7">Part of the tripartite ATP-independent periplasmic (TRAP) transport system.</text>
</comment>
<reference evidence="10 11" key="1">
    <citation type="submission" date="2017-05" db="EMBL/GenBank/DDBJ databases">
        <title>Full genome sequence of Pseudorhodoplanes sinuspersici.</title>
        <authorList>
            <person name="Dastgheib S.M.M."/>
            <person name="Shavandi M."/>
            <person name="Tirandaz H."/>
        </authorList>
    </citation>
    <scope>NUCLEOTIDE SEQUENCE [LARGE SCALE GENOMIC DNA]</scope>
    <source>
        <strain evidence="10 11">RIPI110</strain>
    </source>
</reference>
<evidence type="ECO:0000256" key="6">
    <source>
        <dbReference type="ARBA" id="ARBA00023136"/>
    </source>
</evidence>
<dbReference type="InterPro" id="IPR010656">
    <property type="entry name" value="DctM"/>
</dbReference>
<feature type="transmembrane region" description="Helical" evidence="8">
    <location>
        <begin position="71"/>
        <end position="92"/>
    </location>
</feature>
<keyword evidence="2" id="KW-1003">Cell membrane</keyword>
<sequence>MFSQILTFAGAPQAFGQLVSVLKLPAWLMILIMLALPFFLHIFLFLDQVALLFVLVPIYRPIIAAYQIHEIWFYTMLLIVATVGGISPPFGYTLFAMKSALPNVSMSEFYKAAWPFVWIICLSIVIVAFFPTIVTYLPDRMGR</sequence>
<evidence type="ECO:0000256" key="1">
    <source>
        <dbReference type="ARBA" id="ARBA00004429"/>
    </source>
</evidence>
<keyword evidence="5 8" id="KW-1133">Transmembrane helix</keyword>
<dbReference type="STRING" id="1235591.CAK95_02270"/>
<dbReference type="GO" id="GO:0005886">
    <property type="term" value="C:plasma membrane"/>
    <property type="evidence" value="ECO:0007669"/>
    <property type="project" value="UniProtKB-SubCell"/>
</dbReference>
<comment type="subcellular location">
    <subcellularLocation>
        <location evidence="1 7">Cell inner membrane</location>
        <topology evidence="1 7">Multi-pass membrane protein</topology>
    </subcellularLocation>
</comment>
<dbReference type="EMBL" id="CP021112">
    <property type="protein sequence ID" value="ARP98032.1"/>
    <property type="molecule type" value="Genomic_DNA"/>
</dbReference>
<keyword evidence="4 8" id="KW-0812">Transmembrane</keyword>
<evidence type="ECO:0000313" key="11">
    <source>
        <dbReference type="Proteomes" id="UP000194137"/>
    </source>
</evidence>
<evidence type="ECO:0000259" key="9">
    <source>
        <dbReference type="Pfam" id="PF06808"/>
    </source>
</evidence>
<dbReference type="Pfam" id="PF06808">
    <property type="entry name" value="DctM"/>
    <property type="match status" value="1"/>
</dbReference>
<evidence type="ECO:0000256" key="4">
    <source>
        <dbReference type="ARBA" id="ARBA00022692"/>
    </source>
</evidence>
<dbReference type="RefSeq" id="WP_086086349.1">
    <property type="nucleotide sequence ID" value="NZ_CP021112.1"/>
</dbReference>
<feature type="transmembrane region" description="Helical" evidence="8">
    <location>
        <begin position="112"/>
        <end position="137"/>
    </location>
</feature>
<dbReference type="KEGG" id="psin:CAK95_02270"/>
<dbReference type="PANTHER" id="PTHR33362">
    <property type="entry name" value="SIALIC ACID TRAP TRANSPORTER PERMEASE PROTEIN SIAT-RELATED"/>
    <property type="match status" value="1"/>
</dbReference>
<gene>
    <name evidence="10" type="ORF">CAK95_02270</name>
</gene>
<evidence type="ECO:0000313" key="10">
    <source>
        <dbReference type="EMBL" id="ARP98032.1"/>
    </source>
</evidence>
<organism evidence="10 11">
    <name type="scientific">Pseudorhodoplanes sinuspersici</name>
    <dbReference type="NCBI Taxonomy" id="1235591"/>
    <lineage>
        <taxon>Bacteria</taxon>
        <taxon>Pseudomonadati</taxon>
        <taxon>Pseudomonadota</taxon>
        <taxon>Alphaproteobacteria</taxon>
        <taxon>Hyphomicrobiales</taxon>
        <taxon>Pseudorhodoplanes</taxon>
    </lineage>
</organism>
<dbReference type="AlphaFoldDB" id="A0A1W6ZL31"/>
<feature type="domain" description="TRAP C4-dicarboxylate transport system permease DctM subunit" evidence="9">
    <location>
        <begin position="2"/>
        <end position="133"/>
    </location>
</feature>
<name>A0A1W6ZL31_9HYPH</name>
<dbReference type="Proteomes" id="UP000194137">
    <property type="component" value="Chromosome"/>
</dbReference>
<proteinExistence type="predicted"/>
<keyword evidence="3 7" id="KW-0997">Cell inner membrane</keyword>
<keyword evidence="7" id="KW-0813">Transport</keyword>
<accession>A0A1W6ZL31</accession>
<feature type="transmembrane region" description="Helical" evidence="8">
    <location>
        <begin position="26"/>
        <end position="59"/>
    </location>
</feature>
<evidence type="ECO:0000256" key="5">
    <source>
        <dbReference type="ARBA" id="ARBA00022989"/>
    </source>
</evidence>
<protein>
    <recommendedName>
        <fullName evidence="9">TRAP C4-dicarboxylate transport system permease DctM subunit domain-containing protein</fullName>
    </recommendedName>
</protein>
<keyword evidence="6 8" id="KW-0472">Membrane</keyword>